<evidence type="ECO:0000256" key="1">
    <source>
        <dbReference type="SAM" id="Phobius"/>
    </source>
</evidence>
<dbReference type="EMBL" id="AGXA01000025">
    <property type="protein sequence ID" value="EKU93098.1"/>
    <property type="molecule type" value="Genomic_DNA"/>
</dbReference>
<reference evidence="2 3" key="1">
    <citation type="submission" date="2012-09" db="EMBL/GenBank/DDBJ databases">
        <title>The Genome Sequence of Alloiococcus otitis ATCC 51267.</title>
        <authorList>
            <consortium name="The Broad Institute Genome Sequencing Platform"/>
            <person name="Earl A."/>
            <person name="Ward D."/>
            <person name="Feldgarden M."/>
            <person name="Gevers D."/>
            <person name="Huys G."/>
            <person name="Walker B."/>
            <person name="Young S.K."/>
            <person name="Zeng Q."/>
            <person name="Gargeya S."/>
            <person name="Fitzgerald M."/>
            <person name="Haas B."/>
            <person name="Abouelleil A."/>
            <person name="Alvarado L."/>
            <person name="Arachchi H.M."/>
            <person name="Berlin A.M."/>
            <person name="Chapman S.B."/>
            <person name="Goldberg J."/>
            <person name="Griggs A."/>
            <person name="Gujja S."/>
            <person name="Hansen M."/>
            <person name="Howarth C."/>
            <person name="Imamovic A."/>
            <person name="Larimer J."/>
            <person name="McCowen C."/>
            <person name="Montmayeur A."/>
            <person name="Murphy C."/>
            <person name="Neiman D."/>
            <person name="Pearson M."/>
            <person name="Priest M."/>
            <person name="Roberts A."/>
            <person name="Saif S."/>
            <person name="Shea T."/>
            <person name="Sisk P."/>
            <person name="Sykes S."/>
            <person name="Wortman J."/>
            <person name="Nusbaum C."/>
            <person name="Birren B."/>
        </authorList>
    </citation>
    <scope>NUCLEOTIDE SEQUENCE [LARGE SCALE GENOMIC DNA]</scope>
    <source>
        <strain evidence="2 3">ATCC 51267</strain>
    </source>
</reference>
<dbReference type="InterPro" id="IPR004445">
    <property type="entry name" value="GltS"/>
</dbReference>
<proteinExistence type="predicted"/>
<feature type="transmembrane region" description="Helical" evidence="1">
    <location>
        <begin position="435"/>
        <end position="461"/>
    </location>
</feature>
<dbReference type="RefSeq" id="WP_003778692.1">
    <property type="nucleotide sequence ID" value="NZ_JH992961.1"/>
</dbReference>
<keyword evidence="1" id="KW-0472">Membrane</keyword>
<dbReference type="PANTHER" id="PTHR36178">
    <property type="entry name" value="SLR0625 PROTEIN"/>
    <property type="match status" value="1"/>
</dbReference>
<feature type="transmembrane region" description="Helical" evidence="1">
    <location>
        <begin position="348"/>
        <end position="367"/>
    </location>
</feature>
<feature type="transmembrane region" description="Helical" evidence="1">
    <location>
        <begin position="123"/>
        <end position="142"/>
    </location>
</feature>
<dbReference type="AlphaFoldDB" id="K9E8U4"/>
<comment type="caution">
    <text evidence="2">The sequence shown here is derived from an EMBL/GenBank/DDBJ whole genome shotgun (WGS) entry which is preliminary data.</text>
</comment>
<keyword evidence="1" id="KW-1133">Transmembrane helix</keyword>
<feature type="transmembrane region" description="Helical" evidence="1">
    <location>
        <begin position="180"/>
        <end position="200"/>
    </location>
</feature>
<evidence type="ECO:0000313" key="3">
    <source>
        <dbReference type="Proteomes" id="UP000009875"/>
    </source>
</evidence>
<dbReference type="Proteomes" id="UP000009875">
    <property type="component" value="Unassembled WGS sequence"/>
</dbReference>
<dbReference type="HOGENOM" id="CLU_034503_0_0_9"/>
<name>K9E8U4_9LACT</name>
<protein>
    <recommendedName>
        <fullName evidence="4">Sodium/glutamate symporter</fullName>
    </recommendedName>
</protein>
<dbReference type="STRING" id="883081.HMPREF9698_01175"/>
<dbReference type="GO" id="GO:0016020">
    <property type="term" value="C:membrane"/>
    <property type="evidence" value="ECO:0007669"/>
    <property type="project" value="InterPro"/>
</dbReference>
<evidence type="ECO:0000313" key="2">
    <source>
        <dbReference type="EMBL" id="EKU93098.1"/>
    </source>
</evidence>
<evidence type="ECO:0008006" key="4">
    <source>
        <dbReference type="Google" id="ProtNLM"/>
    </source>
</evidence>
<dbReference type="PANTHER" id="PTHR36178:SF1">
    <property type="entry name" value="SODIUM_GLUTAMATE SYMPORTER"/>
    <property type="match status" value="1"/>
</dbReference>
<keyword evidence="1" id="KW-0812">Transmembrane</keyword>
<organism evidence="2 3">
    <name type="scientific">Alloiococcus otitis ATCC 51267</name>
    <dbReference type="NCBI Taxonomy" id="883081"/>
    <lineage>
        <taxon>Bacteria</taxon>
        <taxon>Bacillati</taxon>
        <taxon>Bacillota</taxon>
        <taxon>Bacilli</taxon>
        <taxon>Lactobacillales</taxon>
        <taxon>Carnobacteriaceae</taxon>
        <taxon>Alloiococcus</taxon>
    </lineage>
</organism>
<keyword evidence="3" id="KW-1185">Reference proteome</keyword>
<feature type="transmembrane region" description="Helical" evidence="1">
    <location>
        <begin position="77"/>
        <end position="102"/>
    </location>
</feature>
<sequence length="469" mass="50384">MTVETVGVSFLILGVFLLIGKAIRYKVSWISNLFLPSSIVGGFLALIVGPGVLGPLLNRFVSPDSFFANGLIPDSILEVWSALPSMFINIIFASIFLGNAVPSVKKIWKIASPQILMGHAVSWGQYVIGMLLTILVLTPFFGMNPLAGALIEITFVGGHGTAAGMANTFYDLGFPEGADLSLGLATIGVLTGVIVGIFLINYMQRKGQAKYVDAEATDQRREQIGESHGLDTEPEVIEAKAIEPLAFHFALIAAAIIGGYLILQALIFLETLIRGEDADMIFFSLVPSFPIAMIAGMLIQMIANKLGFANYIDRSIINKISGFALDILLVSSLATLSLDVIGNNLIPFVLLSLVAIIFNIIAVMFLAPRLIPDYWFERAMGDFGQATGMAATGILLMKIADPQGQTPAIEGFSYKQILFEPFCGGGLVTSASMPLILAFGPVAFLVISIVMFAIFLILGFANFKRLKQA</sequence>
<accession>K9E8U4</accession>
<feature type="transmembrane region" description="Helical" evidence="1">
    <location>
        <begin position="35"/>
        <end position="57"/>
    </location>
</feature>
<dbReference type="Pfam" id="PF03616">
    <property type="entry name" value="Glt_symporter"/>
    <property type="match status" value="1"/>
</dbReference>
<gene>
    <name evidence="2" type="ORF">HMPREF9698_01175</name>
</gene>
<feature type="transmembrane region" description="Helical" evidence="1">
    <location>
        <begin position="245"/>
        <end position="269"/>
    </location>
</feature>
<dbReference type="GO" id="GO:0015501">
    <property type="term" value="F:glutamate:sodium symporter activity"/>
    <property type="evidence" value="ECO:0007669"/>
    <property type="project" value="InterPro"/>
</dbReference>
<dbReference type="GO" id="GO:0015813">
    <property type="term" value="P:L-glutamate transmembrane transport"/>
    <property type="evidence" value="ECO:0007669"/>
    <property type="project" value="InterPro"/>
</dbReference>
<dbReference type="eggNOG" id="COG0786">
    <property type="taxonomic scope" value="Bacteria"/>
</dbReference>
<dbReference type="OrthoDB" id="9801557at2"/>
<feature type="transmembrane region" description="Helical" evidence="1">
    <location>
        <begin position="6"/>
        <end position="23"/>
    </location>
</feature>
<feature type="transmembrane region" description="Helical" evidence="1">
    <location>
        <begin position="281"/>
        <end position="303"/>
    </location>
</feature>